<organism evidence="3 4">
    <name type="scientific">Perkinsus chesapeaki</name>
    <name type="common">Clam parasite</name>
    <name type="synonym">Perkinsus andrewsi</name>
    <dbReference type="NCBI Taxonomy" id="330153"/>
    <lineage>
        <taxon>Eukaryota</taxon>
        <taxon>Sar</taxon>
        <taxon>Alveolata</taxon>
        <taxon>Perkinsozoa</taxon>
        <taxon>Perkinsea</taxon>
        <taxon>Perkinsida</taxon>
        <taxon>Perkinsidae</taxon>
        <taxon>Perkinsus</taxon>
    </lineage>
</organism>
<accession>A0A7J6MNH9</accession>
<keyword evidence="1" id="KW-1133">Transmembrane helix</keyword>
<keyword evidence="1" id="KW-0472">Membrane</keyword>
<evidence type="ECO:0000313" key="4">
    <source>
        <dbReference type="Proteomes" id="UP000591131"/>
    </source>
</evidence>
<dbReference type="AlphaFoldDB" id="A0A7J6MNH9"/>
<feature type="transmembrane region" description="Helical" evidence="1">
    <location>
        <begin position="77"/>
        <end position="94"/>
    </location>
</feature>
<evidence type="ECO:0000256" key="2">
    <source>
        <dbReference type="SAM" id="SignalP"/>
    </source>
</evidence>
<sequence>MALSWLIRLTVFLYAVSCASGWIGTSTPLAGLGYDVLMPPSVPPSLPQLQQLLESEQHVSNLSDGPMSEGVMMPSPTALFVIAIVAVYCSDLFFGESSSSTSPSSSSAYQGDHQSVGVYTPYSTGADTVLGSSTPMWQQLQQSSIRS</sequence>
<keyword evidence="4" id="KW-1185">Reference proteome</keyword>
<protein>
    <submittedName>
        <fullName evidence="3">Uncharacterized protein</fullName>
    </submittedName>
</protein>
<evidence type="ECO:0000313" key="3">
    <source>
        <dbReference type="EMBL" id="KAF4673133.1"/>
    </source>
</evidence>
<feature type="signal peptide" evidence="2">
    <location>
        <begin position="1"/>
        <end position="21"/>
    </location>
</feature>
<keyword evidence="2" id="KW-0732">Signal</keyword>
<name>A0A7J6MNH9_PERCH</name>
<comment type="caution">
    <text evidence="3">The sequence shown here is derived from an EMBL/GenBank/DDBJ whole genome shotgun (WGS) entry which is preliminary data.</text>
</comment>
<gene>
    <name evidence="3" type="ORF">FOL47_010979</name>
</gene>
<dbReference type="Proteomes" id="UP000591131">
    <property type="component" value="Unassembled WGS sequence"/>
</dbReference>
<reference evidence="3 4" key="1">
    <citation type="submission" date="2020-04" db="EMBL/GenBank/DDBJ databases">
        <title>Perkinsus chesapeaki whole genome sequence.</title>
        <authorList>
            <person name="Bogema D.R."/>
        </authorList>
    </citation>
    <scope>NUCLEOTIDE SEQUENCE [LARGE SCALE GENOMIC DNA]</scope>
    <source>
        <strain evidence="3">ATCC PRA-425</strain>
    </source>
</reference>
<dbReference type="EMBL" id="JAAPAO010000090">
    <property type="protein sequence ID" value="KAF4673133.1"/>
    <property type="molecule type" value="Genomic_DNA"/>
</dbReference>
<proteinExistence type="predicted"/>
<feature type="chain" id="PRO_5029623929" evidence="2">
    <location>
        <begin position="22"/>
        <end position="147"/>
    </location>
</feature>
<evidence type="ECO:0000256" key="1">
    <source>
        <dbReference type="SAM" id="Phobius"/>
    </source>
</evidence>
<keyword evidence="1" id="KW-0812">Transmembrane</keyword>